<evidence type="ECO:0000256" key="1">
    <source>
        <dbReference type="SAM" id="MobiDB-lite"/>
    </source>
</evidence>
<feature type="compositionally biased region" description="Low complexity" evidence="1">
    <location>
        <begin position="64"/>
        <end position="76"/>
    </location>
</feature>
<dbReference type="InterPro" id="IPR022096">
    <property type="entry name" value="SBF1/SBF2"/>
</dbReference>
<feature type="compositionally biased region" description="Basic and acidic residues" evidence="1">
    <location>
        <begin position="249"/>
        <end position="271"/>
    </location>
</feature>
<feature type="compositionally biased region" description="Polar residues" evidence="1">
    <location>
        <begin position="216"/>
        <end position="228"/>
    </location>
</feature>
<sequence length="633" mass="69748">MEHQSGQESARYVSRSREDRKSLSESFVDGTSKFFSSMVAKKNGLISDLSNKIETTFANKSDRASSSAGSEGSVSPPMSPQPVPNTPPPRPPPPPRRQPSIEAIQQARSSMKRMTSVPAYPSSGRGGQQHQQARGKTPERGGKGRRQSDTEDKFSVNGMNISFDEPIYSKPEEPPAPKPLPRKTFGPRDSDSSPVRGVNSQDSQENSSVVAPPYKSNHNSVSTTTAAPNTSQNTYVTSSSSSSVGANSHSKDMNPFKGNDHAASNRDHGPDITEGYGEVVSPEATGVPRPHSGKAPKFSTNTRRSSTVDEMLFDDYVPPEEDPVPNQASEEIPDNLISFEPDTEPSVCSPSSSSSDIEIGGAGRHSENRRPKAGASVDSSDVEFGGAVIPRSGSLGSEKSWSSNYSVDSQPDDLTLECMEFMKAFVDKIFHGGDDISQTDKANFGRLCQHFPGRLWFSRYVNAQRVNSKKVTEAVFFRLMQYFAVCLFECNEADDFSPAAKTLMTMCFTFFYEGPSPQGGEEKVFLYTYLRDQPIWQSLRFWNAAFFDAVQNERSRRPMPTSSDGRETVTDDRQFQANITFGQLGTFACNMRSFGLSKELCLEFLRKQSTIANLNKDQVKLLRDNIDRVNDKT</sequence>
<reference evidence="3" key="1">
    <citation type="journal article" date="2023" name="G3 (Bethesda)">
        <title>A reference genome for the long-term kleptoplast-retaining sea slug Elysia crispata morphotype clarki.</title>
        <authorList>
            <person name="Eastman K.E."/>
            <person name="Pendleton A.L."/>
            <person name="Shaikh M.A."/>
            <person name="Suttiyut T."/>
            <person name="Ogas R."/>
            <person name="Tomko P."/>
            <person name="Gavelis G."/>
            <person name="Widhalm J.R."/>
            <person name="Wisecaver J.H."/>
        </authorList>
    </citation>
    <scope>NUCLEOTIDE SEQUENCE</scope>
    <source>
        <strain evidence="3">ECLA1</strain>
    </source>
</reference>
<evidence type="ECO:0000313" key="3">
    <source>
        <dbReference type="EMBL" id="KAK3778073.1"/>
    </source>
</evidence>
<feature type="compositionally biased region" description="Basic and acidic residues" evidence="1">
    <location>
        <begin position="136"/>
        <end position="154"/>
    </location>
</feature>
<dbReference type="PANTHER" id="PTHR13663:SF2">
    <property type="entry name" value="SIMILAR TO RIKEN CDNA 6430548M08"/>
    <property type="match status" value="1"/>
</dbReference>
<keyword evidence="4" id="KW-1185">Reference proteome</keyword>
<accession>A0AAE0ZYL1</accession>
<protein>
    <recommendedName>
        <fullName evidence="2">SBF1/SBF2 domain-containing protein</fullName>
    </recommendedName>
</protein>
<dbReference type="Pfam" id="PF12335">
    <property type="entry name" value="SBF2"/>
    <property type="match status" value="1"/>
</dbReference>
<organism evidence="3 4">
    <name type="scientific">Elysia crispata</name>
    <name type="common">lettuce slug</name>
    <dbReference type="NCBI Taxonomy" id="231223"/>
    <lineage>
        <taxon>Eukaryota</taxon>
        <taxon>Metazoa</taxon>
        <taxon>Spiralia</taxon>
        <taxon>Lophotrochozoa</taxon>
        <taxon>Mollusca</taxon>
        <taxon>Gastropoda</taxon>
        <taxon>Heterobranchia</taxon>
        <taxon>Euthyneura</taxon>
        <taxon>Panpulmonata</taxon>
        <taxon>Sacoglossa</taxon>
        <taxon>Placobranchoidea</taxon>
        <taxon>Plakobranchidae</taxon>
        <taxon>Elysia</taxon>
    </lineage>
</organism>
<dbReference type="Proteomes" id="UP001283361">
    <property type="component" value="Unassembled WGS sequence"/>
</dbReference>
<gene>
    <name evidence="3" type="ORF">RRG08_044689</name>
</gene>
<feature type="region of interest" description="Disordered" evidence="1">
    <location>
        <begin position="57"/>
        <end position="379"/>
    </location>
</feature>
<dbReference type="EMBL" id="JAWDGP010003022">
    <property type="protein sequence ID" value="KAK3778073.1"/>
    <property type="molecule type" value="Genomic_DNA"/>
</dbReference>
<evidence type="ECO:0000313" key="4">
    <source>
        <dbReference type="Proteomes" id="UP001283361"/>
    </source>
</evidence>
<dbReference type="AlphaFoldDB" id="A0AAE0ZYL1"/>
<comment type="caution">
    <text evidence="3">The sequence shown here is derived from an EMBL/GenBank/DDBJ whole genome shotgun (WGS) entry which is preliminary data.</text>
</comment>
<feature type="compositionally biased region" description="Polar residues" evidence="1">
    <location>
        <begin position="198"/>
        <end position="209"/>
    </location>
</feature>
<dbReference type="InterPro" id="IPR039872">
    <property type="entry name" value="KIAA0513"/>
</dbReference>
<feature type="compositionally biased region" description="Pro residues" evidence="1">
    <location>
        <begin position="77"/>
        <end position="97"/>
    </location>
</feature>
<feature type="compositionally biased region" description="Low complexity" evidence="1">
    <location>
        <begin position="345"/>
        <end position="355"/>
    </location>
</feature>
<feature type="region of interest" description="Disordered" evidence="1">
    <location>
        <begin position="1"/>
        <end position="29"/>
    </location>
</feature>
<feature type="compositionally biased region" description="Acidic residues" evidence="1">
    <location>
        <begin position="311"/>
        <end position="323"/>
    </location>
</feature>
<name>A0AAE0ZYL1_9GAST</name>
<dbReference type="PANTHER" id="PTHR13663">
    <property type="entry name" value="SIMILAR TO RIKEN CDNA 6430548M08"/>
    <property type="match status" value="1"/>
</dbReference>
<proteinExistence type="predicted"/>
<evidence type="ECO:0000259" key="2">
    <source>
        <dbReference type="Pfam" id="PF12335"/>
    </source>
</evidence>
<feature type="domain" description="SBF1/SBF2" evidence="2">
    <location>
        <begin position="455"/>
        <end position="564"/>
    </location>
</feature>
<feature type="compositionally biased region" description="Low complexity" evidence="1">
    <location>
        <begin position="229"/>
        <end position="248"/>
    </location>
</feature>